<feature type="compositionally biased region" description="Low complexity" evidence="21">
    <location>
        <begin position="915"/>
        <end position="938"/>
    </location>
</feature>
<dbReference type="PANTHER" id="PTHR18945">
    <property type="entry name" value="NEUROTRANSMITTER GATED ION CHANNEL"/>
    <property type="match status" value="1"/>
</dbReference>
<feature type="compositionally biased region" description="Low complexity" evidence="21">
    <location>
        <begin position="584"/>
        <end position="594"/>
    </location>
</feature>
<accession>A0A9Q0M0H8</accession>
<evidence type="ECO:0000256" key="15">
    <source>
        <dbReference type="ARBA" id="ARBA00023180"/>
    </source>
</evidence>
<feature type="region of interest" description="Disordered" evidence="21">
    <location>
        <begin position="1070"/>
        <end position="1107"/>
    </location>
</feature>
<keyword evidence="18 20" id="KW-0407">Ion channel</keyword>
<evidence type="ECO:0000256" key="3">
    <source>
        <dbReference type="ARBA" id="ARBA00022448"/>
    </source>
</evidence>
<dbReference type="Pfam" id="PF02932">
    <property type="entry name" value="Neur_chan_memb"/>
    <property type="match status" value="1"/>
</dbReference>
<keyword evidence="24" id="KW-1185">Reference proteome</keyword>
<keyword evidence="3 20" id="KW-0813">Transport</keyword>
<comment type="function">
    <text evidence="1">After binding acetylcholine, the AChR responds by an extensive change in conformation that affects all subunits and leads to opening of an ion-conducting channel across the plasma membrane.</text>
</comment>
<sequence length="1312" mass="144430">MIRPVGNNSDRLVVRMGLRLSQLIDVNLKNQIMTTNMWVEQQWTDYKLKWEPEEYGGVNKLHVPAEQIWLPDLVLYNNADGNYEITILTKAILHSDGLVIWKPPAIYKSSCEIDVEYFPFDEQTCFMKFGSWTYDGNTIDLRHIKEKNDEPVVEIGMDLSGFYLSVEWDVMAVPARRKLIFYSVATIAVLNLNFRSPATHQMSPFVRKVFIDILPKFLYMERPHNDDDEEERNYGEDLYSCNVENQLISKNDARCGSINSGNSNEYPPFATNDIDSKPFGDSGKDISNHFIRENDGANSDDNPESRLDENSLQINNELRRLTTRIQFLSQHKKNLDSYLQVEEDWKYVAMVLDRLFLWIFAIFCAGGAGLILLDRPYKSNQPIDVLLSKTQNYSAYLGRDDPYGGGIVGSTGSHYGSGSNGSALQTGHYGTNSSMSQHTYPTLPPISHFPHQQDVYSSCVASSTRNHSYPTPPGPVSAVPRHGIASKPFWNCEPVQQSQQQQQQQQGAHCYPTNNAINTTHKSSPQAWSHSPNMMSSPSSTPSPISCPSTPSHHFASSPHHSQSHHNGIVNNSTLTNNGGGNSGSNAAGGTSTNLSCNNNPLQSLQKMVQIDTDNNDIRVQYETTGSSVALGATNTGPAIPGQHQPPPGTIGAIDSETGYPTYYNMDQNRMCATPQTAYPAIAAAAAQAPFNSGPFSPTMKPTQEMRAQPLQSNNCIKGENGTDNNGELNTNRSNSLQQQQQQQQQQRYASKLSKETNFLNRSCSTDTCSNGSPTAQTGKIATIGESVIQSEQTHDSVNSFRGSDVTGNSRDSAKSTDSDGMSSYAVSQCPTPSNTWKLNQTAVGQQPNEFRQSNFATSSQGTKSWWQDTAISPSANRPFTPHMSDCTQYNNSSVNNYSSSQVSHSMAPTNSNVSLPPNQSWSQPPSSTSPISGSGPQILTGAGGFSADGVVVVKKKRGRPFGSKNRRNLETTPTASNVASATETGKRKRKSVLVDIGVNTNLSFDVQASLNYDDSFAFAESTVKHTLPLVMRRKKVVGPVVRIDKTNVNQCTQAKYSIVNVAKPIDEDSKDSLKAKGTTKGGVESANGVRKNGLTKKNPASNSSNCVQSERGWICILCHKGPNYKGLGDLYGPYGVMLDKSKLLSLDLDNSVHETHEETETVTEQTSERRSLRRRADSNNDESKNKSATTNEETKETKLNVDVWIHEDCIVWSNNVYLDGAKIRNLEPAIVESFSNICTKCKLPGATLGCIYKNCNVSPLHYLCAKDKDCDLDEEKFILSCSKHKKRRIVPKEVDAIVEVSEATTTATNDT</sequence>
<feature type="region of interest" description="Disordered" evidence="21">
    <location>
        <begin position="873"/>
        <end position="941"/>
    </location>
</feature>
<keyword evidence="14" id="KW-0675">Receptor</keyword>
<dbReference type="Pfam" id="PF02931">
    <property type="entry name" value="Neur_chan_LBD"/>
    <property type="match status" value="1"/>
</dbReference>
<evidence type="ECO:0000313" key="24">
    <source>
        <dbReference type="Proteomes" id="UP001142055"/>
    </source>
</evidence>
<feature type="domain" description="PHD-type" evidence="22">
    <location>
        <begin position="1180"/>
        <end position="1286"/>
    </location>
</feature>
<evidence type="ECO:0000256" key="12">
    <source>
        <dbReference type="ARBA" id="ARBA00023136"/>
    </source>
</evidence>
<dbReference type="Proteomes" id="UP001142055">
    <property type="component" value="Chromosome 3"/>
</dbReference>
<feature type="compositionally biased region" description="Polar residues" evidence="21">
    <location>
        <begin position="714"/>
        <end position="737"/>
    </location>
</feature>
<keyword evidence="15" id="KW-0325">Glycoprotein</keyword>
<keyword evidence="10" id="KW-0770">Synapse</keyword>
<dbReference type="InterPro" id="IPR006201">
    <property type="entry name" value="Neur_channel"/>
</dbReference>
<dbReference type="InterPro" id="IPR006202">
    <property type="entry name" value="Neur_chan_lig-bd"/>
</dbReference>
<dbReference type="Pfam" id="PF13771">
    <property type="entry name" value="zf-HC5HC2H"/>
    <property type="match status" value="1"/>
</dbReference>
<dbReference type="CDD" id="cd19031">
    <property type="entry name" value="LGIC_ECD_nAChR_proto_alpha-like"/>
    <property type="match status" value="1"/>
</dbReference>
<keyword evidence="11 20" id="KW-0406">Ion transport</keyword>
<dbReference type="GO" id="GO:0045211">
    <property type="term" value="C:postsynaptic membrane"/>
    <property type="evidence" value="ECO:0007669"/>
    <property type="project" value="UniProtKB-SubCell"/>
</dbReference>
<dbReference type="GO" id="GO:0004888">
    <property type="term" value="F:transmembrane signaling receptor activity"/>
    <property type="evidence" value="ECO:0007669"/>
    <property type="project" value="InterPro"/>
</dbReference>
<evidence type="ECO:0000256" key="21">
    <source>
        <dbReference type="SAM" id="MobiDB-lite"/>
    </source>
</evidence>
<comment type="subcellular location">
    <subcellularLocation>
        <location evidence="19">Postsynaptic cell membrane</location>
        <topology evidence="19">Multi-pass membrane protein</topology>
    </subcellularLocation>
</comment>
<dbReference type="SUPFAM" id="SSF90112">
    <property type="entry name" value="Neurotransmitter-gated ion-channel transmembrane pore"/>
    <property type="match status" value="1"/>
</dbReference>
<dbReference type="PRINTS" id="PR00252">
    <property type="entry name" value="NRIONCHANNEL"/>
</dbReference>
<reference evidence="23" key="1">
    <citation type="submission" date="2022-12" db="EMBL/GenBank/DDBJ databases">
        <title>Genome assemblies of Blomia tropicalis.</title>
        <authorList>
            <person name="Cui Y."/>
        </authorList>
    </citation>
    <scope>NUCLEOTIDE SEQUENCE</scope>
    <source>
        <tissue evidence="23">Adult mites</tissue>
    </source>
</reference>
<dbReference type="PROSITE" id="PS51805">
    <property type="entry name" value="EPHD"/>
    <property type="match status" value="1"/>
</dbReference>
<keyword evidence="7" id="KW-0863">Zinc-finger</keyword>
<dbReference type="InterPro" id="IPR038050">
    <property type="entry name" value="Neuro_actylchol_rec"/>
</dbReference>
<dbReference type="Gene3D" id="2.70.170.10">
    <property type="entry name" value="Neurotransmitter-gated ion-channel ligand-binding domain"/>
    <property type="match status" value="1"/>
</dbReference>
<feature type="compositionally biased region" description="Polar residues" evidence="21">
    <location>
        <begin position="790"/>
        <end position="811"/>
    </location>
</feature>
<feature type="compositionally biased region" description="Low complexity" evidence="21">
    <location>
        <begin position="496"/>
        <end position="506"/>
    </location>
</feature>
<feature type="transmembrane region" description="Helical" evidence="20">
    <location>
        <begin position="355"/>
        <end position="373"/>
    </location>
</feature>
<dbReference type="OMA" id="HYLCAKD"/>
<evidence type="ECO:0000313" key="23">
    <source>
        <dbReference type="EMBL" id="KAJ6217020.1"/>
    </source>
</evidence>
<dbReference type="PROSITE" id="PS00236">
    <property type="entry name" value="NEUROTR_ION_CHANNEL"/>
    <property type="match status" value="1"/>
</dbReference>
<dbReference type="Gene3D" id="3.30.40.10">
    <property type="entry name" value="Zinc/RING finger domain, C3HC4 (zinc finger)"/>
    <property type="match status" value="1"/>
</dbReference>
<evidence type="ECO:0000256" key="11">
    <source>
        <dbReference type="ARBA" id="ARBA00023065"/>
    </source>
</evidence>
<protein>
    <recommendedName>
        <fullName evidence="22">PHD-type domain-containing protein</fullName>
    </recommendedName>
</protein>
<comment type="caution">
    <text evidence="20">Lacks conserved residue(s) required for the propagation of feature annotation.</text>
</comment>
<comment type="similarity">
    <text evidence="2">Belongs to the ligand-gated ion channel (TC 1.A.9) family. Acetylcholine receptor (TC 1.A.9.1) subfamily.</text>
</comment>
<dbReference type="InterPro" id="IPR006029">
    <property type="entry name" value="Neurotrans-gated_channel_TM"/>
</dbReference>
<proteinExistence type="inferred from homology"/>
<feature type="region of interest" description="Disordered" evidence="21">
    <location>
        <begin position="493"/>
        <end position="598"/>
    </location>
</feature>
<evidence type="ECO:0000256" key="17">
    <source>
        <dbReference type="ARBA" id="ARBA00023286"/>
    </source>
</evidence>
<dbReference type="FunFam" id="2.70.170.10:FF:000013">
    <property type="entry name" value="Acetylcholine receptor subunit alpha"/>
    <property type="match status" value="1"/>
</dbReference>
<keyword evidence="13" id="KW-1015">Disulfide bond</keyword>
<keyword evidence="8" id="KW-0862">Zinc</keyword>
<keyword evidence="4" id="KW-1003">Cell membrane</keyword>
<gene>
    <name evidence="23" type="ORF">RDWZM_008177</name>
</gene>
<keyword evidence="16" id="KW-0628">Postsynaptic cell membrane</keyword>
<dbReference type="PRINTS" id="PR00254">
    <property type="entry name" value="NICOTINICR"/>
</dbReference>
<evidence type="ECO:0000256" key="8">
    <source>
        <dbReference type="ARBA" id="ARBA00022833"/>
    </source>
</evidence>
<feature type="compositionally biased region" description="Polar residues" evidence="21">
    <location>
        <begin position="512"/>
        <end position="528"/>
    </location>
</feature>
<evidence type="ECO:0000256" key="4">
    <source>
        <dbReference type="ARBA" id="ARBA00022475"/>
    </source>
</evidence>
<feature type="compositionally biased region" description="Polar residues" evidence="21">
    <location>
        <begin position="819"/>
        <end position="839"/>
    </location>
</feature>
<evidence type="ECO:0000256" key="18">
    <source>
        <dbReference type="ARBA" id="ARBA00023303"/>
    </source>
</evidence>
<feature type="region of interest" description="Disordered" evidence="21">
    <location>
        <begin position="957"/>
        <end position="987"/>
    </location>
</feature>
<dbReference type="Gene3D" id="1.20.58.390">
    <property type="entry name" value="Neurotransmitter-gated ion-channel transmembrane domain"/>
    <property type="match status" value="1"/>
</dbReference>
<keyword evidence="5 20" id="KW-0812">Transmembrane</keyword>
<keyword evidence="9 20" id="KW-1133">Transmembrane helix</keyword>
<dbReference type="SUPFAM" id="SSF63712">
    <property type="entry name" value="Nicotinic receptor ligand binding domain-like"/>
    <property type="match status" value="1"/>
</dbReference>
<evidence type="ECO:0000256" key="10">
    <source>
        <dbReference type="ARBA" id="ARBA00023018"/>
    </source>
</evidence>
<organism evidence="23 24">
    <name type="scientific">Blomia tropicalis</name>
    <name type="common">Mite</name>
    <dbReference type="NCBI Taxonomy" id="40697"/>
    <lineage>
        <taxon>Eukaryota</taxon>
        <taxon>Metazoa</taxon>
        <taxon>Ecdysozoa</taxon>
        <taxon>Arthropoda</taxon>
        <taxon>Chelicerata</taxon>
        <taxon>Arachnida</taxon>
        <taxon>Acari</taxon>
        <taxon>Acariformes</taxon>
        <taxon>Sarcoptiformes</taxon>
        <taxon>Astigmata</taxon>
        <taxon>Glycyphagoidea</taxon>
        <taxon>Echimyopodidae</taxon>
        <taxon>Blomia</taxon>
    </lineage>
</organism>
<evidence type="ECO:0000256" key="1">
    <source>
        <dbReference type="ARBA" id="ARBA00003328"/>
    </source>
</evidence>
<keyword evidence="12 20" id="KW-0472">Membrane</keyword>
<dbReference type="InterPro" id="IPR018000">
    <property type="entry name" value="Neurotransmitter_ion_chnl_CS"/>
</dbReference>
<evidence type="ECO:0000256" key="13">
    <source>
        <dbReference type="ARBA" id="ARBA00023157"/>
    </source>
</evidence>
<feature type="compositionally biased region" description="Basic and acidic residues" evidence="21">
    <location>
        <begin position="1167"/>
        <end position="1186"/>
    </location>
</feature>
<feature type="region of interest" description="Disordered" evidence="21">
    <location>
        <begin position="463"/>
        <end position="482"/>
    </location>
</feature>
<feature type="region of interest" description="Disordered" evidence="21">
    <location>
        <begin position="714"/>
        <end position="752"/>
    </location>
</feature>
<feature type="compositionally biased region" description="Low complexity" evidence="21">
    <location>
        <begin position="738"/>
        <end position="747"/>
    </location>
</feature>
<keyword evidence="6" id="KW-0479">Metal-binding</keyword>
<dbReference type="InterPro" id="IPR036734">
    <property type="entry name" value="Neur_chan_lig-bd_sf"/>
</dbReference>
<evidence type="ECO:0000256" key="19">
    <source>
        <dbReference type="ARBA" id="ARBA00034104"/>
    </source>
</evidence>
<evidence type="ECO:0000256" key="14">
    <source>
        <dbReference type="ARBA" id="ARBA00023170"/>
    </source>
</evidence>
<comment type="caution">
    <text evidence="23">The sequence shown here is derived from an EMBL/GenBank/DDBJ whole genome shotgun (WGS) entry which is preliminary data.</text>
</comment>
<evidence type="ECO:0000256" key="20">
    <source>
        <dbReference type="RuleBase" id="RU000687"/>
    </source>
</evidence>
<dbReference type="GO" id="GO:0022848">
    <property type="term" value="F:acetylcholine-gated monoatomic cation-selective channel activity"/>
    <property type="evidence" value="ECO:0007669"/>
    <property type="project" value="InterPro"/>
</dbReference>
<dbReference type="EMBL" id="JAPWDV010000003">
    <property type="protein sequence ID" value="KAJ6217020.1"/>
    <property type="molecule type" value="Genomic_DNA"/>
</dbReference>
<name>A0A9Q0M0H8_BLOTA</name>
<dbReference type="InterPro" id="IPR036719">
    <property type="entry name" value="Neuro-gated_channel_TM_sf"/>
</dbReference>
<evidence type="ECO:0000259" key="22">
    <source>
        <dbReference type="PROSITE" id="PS51805"/>
    </source>
</evidence>
<evidence type="ECO:0000256" key="5">
    <source>
        <dbReference type="ARBA" id="ARBA00022692"/>
    </source>
</evidence>
<feature type="compositionally biased region" description="Low complexity" evidence="21">
    <location>
        <begin position="529"/>
        <end position="561"/>
    </location>
</feature>
<evidence type="ECO:0000256" key="2">
    <source>
        <dbReference type="ARBA" id="ARBA00009237"/>
    </source>
</evidence>
<feature type="compositionally biased region" description="Polar residues" evidence="21">
    <location>
        <begin position="971"/>
        <end position="984"/>
    </location>
</feature>
<dbReference type="GO" id="GO:0008270">
    <property type="term" value="F:zinc ion binding"/>
    <property type="evidence" value="ECO:0007669"/>
    <property type="project" value="UniProtKB-KW"/>
</dbReference>
<dbReference type="InterPro" id="IPR002394">
    <property type="entry name" value="Nicotinic_acetylcholine_rcpt"/>
</dbReference>
<keyword evidence="17" id="KW-1071">Ligand-gated ion channel</keyword>
<evidence type="ECO:0000256" key="16">
    <source>
        <dbReference type="ARBA" id="ARBA00023257"/>
    </source>
</evidence>
<feature type="region of interest" description="Disordered" evidence="21">
    <location>
        <begin position="790"/>
        <end position="839"/>
    </location>
</feature>
<dbReference type="InterPro" id="IPR034732">
    <property type="entry name" value="EPHD"/>
</dbReference>
<feature type="compositionally biased region" description="Polar residues" evidence="21">
    <location>
        <begin position="905"/>
        <end position="914"/>
    </location>
</feature>
<evidence type="ECO:0000256" key="6">
    <source>
        <dbReference type="ARBA" id="ARBA00022723"/>
    </source>
</evidence>
<feature type="region of interest" description="Disordered" evidence="21">
    <location>
        <begin position="1153"/>
        <end position="1194"/>
    </location>
</feature>
<feature type="compositionally biased region" description="Low complexity" evidence="21">
    <location>
        <begin position="889"/>
        <end position="904"/>
    </location>
</feature>
<evidence type="ECO:0000256" key="9">
    <source>
        <dbReference type="ARBA" id="ARBA00022989"/>
    </source>
</evidence>
<dbReference type="InterPro" id="IPR013083">
    <property type="entry name" value="Znf_RING/FYVE/PHD"/>
</dbReference>
<evidence type="ECO:0000256" key="7">
    <source>
        <dbReference type="ARBA" id="ARBA00022771"/>
    </source>
</evidence>